<dbReference type="SUPFAM" id="SSF54637">
    <property type="entry name" value="Thioesterase/thiol ester dehydrase-isomerase"/>
    <property type="match status" value="1"/>
</dbReference>
<accession>A0ABP8M3C2</accession>
<evidence type="ECO:0000313" key="2">
    <source>
        <dbReference type="EMBL" id="GAA4441192.1"/>
    </source>
</evidence>
<comment type="caution">
    <text evidence="2">The sequence shown here is derived from an EMBL/GenBank/DDBJ whole genome shotgun (WGS) entry which is preliminary data.</text>
</comment>
<gene>
    <name evidence="2" type="ORF">GCM10023091_26090</name>
</gene>
<protein>
    <submittedName>
        <fullName evidence="2">3-hydroxyacyl-ACP dehydratase</fullName>
    </submittedName>
</protein>
<evidence type="ECO:0000259" key="1">
    <source>
        <dbReference type="Pfam" id="PF22818"/>
    </source>
</evidence>
<evidence type="ECO:0000313" key="3">
    <source>
        <dbReference type="Proteomes" id="UP001501508"/>
    </source>
</evidence>
<dbReference type="Proteomes" id="UP001501508">
    <property type="component" value="Unassembled WGS sequence"/>
</dbReference>
<dbReference type="Gene3D" id="3.10.129.10">
    <property type="entry name" value="Hotdog Thioesterase"/>
    <property type="match status" value="1"/>
</dbReference>
<organism evidence="2 3">
    <name type="scientific">Ravibacter arvi</name>
    <dbReference type="NCBI Taxonomy" id="2051041"/>
    <lineage>
        <taxon>Bacteria</taxon>
        <taxon>Pseudomonadati</taxon>
        <taxon>Bacteroidota</taxon>
        <taxon>Cytophagia</taxon>
        <taxon>Cytophagales</taxon>
        <taxon>Spirosomataceae</taxon>
        <taxon>Ravibacter</taxon>
    </lineage>
</organism>
<keyword evidence="3" id="KW-1185">Reference proteome</keyword>
<proteinExistence type="predicted"/>
<sequence length="124" mass="13775">MFLHSLYEIERALSSPGELKADLKIRPDHPLYAGHFPGHPVTPGVVLTEIVKELIESRVEKRLVMVQLRQVKFLAAHDPVAVPTISVVVNWTDEPESIVQASASAGELTYFKLSAVYRLSDTVL</sequence>
<name>A0ABP8M3C2_9BACT</name>
<dbReference type="Pfam" id="PF22818">
    <property type="entry name" value="ApeI-like"/>
    <property type="match status" value="1"/>
</dbReference>
<dbReference type="InterPro" id="IPR029069">
    <property type="entry name" value="HotDog_dom_sf"/>
</dbReference>
<dbReference type="EMBL" id="BAABEY010000025">
    <property type="protein sequence ID" value="GAA4441192.1"/>
    <property type="molecule type" value="Genomic_DNA"/>
</dbReference>
<dbReference type="InterPro" id="IPR054545">
    <property type="entry name" value="ApeI-like"/>
</dbReference>
<reference evidence="3" key="1">
    <citation type="journal article" date="2019" name="Int. J. Syst. Evol. Microbiol.">
        <title>The Global Catalogue of Microorganisms (GCM) 10K type strain sequencing project: providing services to taxonomists for standard genome sequencing and annotation.</title>
        <authorList>
            <consortium name="The Broad Institute Genomics Platform"/>
            <consortium name="The Broad Institute Genome Sequencing Center for Infectious Disease"/>
            <person name="Wu L."/>
            <person name="Ma J."/>
        </authorList>
    </citation>
    <scope>NUCLEOTIDE SEQUENCE [LARGE SCALE GENOMIC DNA]</scope>
    <source>
        <strain evidence="3">JCM 31920</strain>
    </source>
</reference>
<dbReference type="RefSeq" id="WP_345029823.1">
    <property type="nucleotide sequence ID" value="NZ_BAABEY010000025.1"/>
</dbReference>
<feature type="domain" description="ApeI dehydratase-like" evidence="1">
    <location>
        <begin position="17"/>
        <end position="89"/>
    </location>
</feature>